<evidence type="ECO:0000256" key="7">
    <source>
        <dbReference type="SAM" id="SignalP"/>
    </source>
</evidence>
<dbReference type="EMBL" id="CP000473">
    <property type="protein sequence ID" value="ABJ84186.1"/>
    <property type="molecule type" value="Genomic_DNA"/>
</dbReference>
<evidence type="ECO:0000256" key="2">
    <source>
        <dbReference type="ARBA" id="ARBA00022448"/>
    </source>
</evidence>
<organism evidence="9">
    <name type="scientific">Solibacter usitatus (strain Ellin6076)</name>
    <dbReference type="NCBI Taxonomy" id="234267"/>
    <lineage>
        <taxon>Bacteria</taxon>
        <taxon>Pseudomonadati</taxon>
        <taxon>Acidobacteriota</taxon>
        <taxon>Terriglobia</taxon>
        <taxon>Bryobacterales</taxon>
        <taxon>Solibacteraceae</taxon>
        <taxon>Candidatus Solibacter</taxon>
    </lineage>
</organism>
<dbReference type="InParanoid" id="Q022B7"/>
<evidence type="ECO:0000256" key="3">
    <source>
        <dbReference type="ARBA" id="ARBA00022452"/>
    </source>
</evidence>
<dbReference type="InterPro" id="IPR057601">
    <property type="entry name" value="Oar-like_b-barrel"/>
</dbReference>
<sequence precursor="true">MTTTHRIGLNLLLISLLSLSSARLAAQSPNTASLIVVVVDQTGAAVKDAKVSLVNTATGAVREAVSGSDGNTSITALSLTGTYTVAVSKAGFGSEELKDISLRSGETATVKVKLLLGSEKAEVTVFGTAEGVRADAQIGRRLESQQIGETSILGRKLTTLPLLNSAFRQAKGTGDLFVNQTYFVTGAGSRRTTTVTLDGANNDEGWGRQTMIATVPIGAVQEMTVLSNAFSAEYGWTAGPALNIVTKSGTNSLHGEALYLGRPGDMQAKSFSTKNFCPPSVPSCVTPTTLSSISPVDVPDSLSQISGSIGGALVKDKTFFFLTSDYTWQDRTAFLSNTLPAFVLPSDGNLAYTGHYRQALIDARLDQKLTSNQNLMLRVNNDRFHDDNPQDAVGGTSAPSVARRYSRRAWTGQANHTWVISANLLNEARFAYLDGDPVTRWEAQTLATSYTRAGNVPFTVGQSRYSNLFGHQAQFSDTLSWTHGIHHVRLGVSLIHHTSGGFGSEPGQAVLGTFTFKTTTTAPLDQLTLADVQSYTQPINFGISTYNLKQWLYTGFVQDSIHVHRDLTIDVGLRYDRQTLTDATKDFSPRVGFGWHPGGNSRQSVRGGYGMYYTQIQSNLVAGYLTSGLDGLTTYTATPGQLGFPTCLTGSCLPLVFDPKTLAPSQLPARDITIQAGRRDFYKAQFAKYGLDFDLLPNYPDKLVNPRSQVVSIGTEREIVTGLFAGADYVHQHWTDLDRNVDLNAPTPFDRTAPGQVRTVAAANATRPILPVNGGIRQVNVLMNLGVADYDGLQTQLTYRGNRHMFGSVSYTLSKATNTTEPDGNGTASNESNIARLGEVERGPSFLDQRHRAVITFHYEFPHNITAGTLMQFASGRPFNATTGVDNNGDGSNNDRPVINGTVVSRSAFRSTPTSDAGLFIEGRIKASERTAIVLRLEGFNLLNHGNFLGRGQTVYGDTGTPSPTFGQFVAVGAASTAIPAFANIDPPRMFQLQARFVF</sequence>
<evidence type="ECO:0000256" key="4">
    <source>
        <dbReference type="ARBA" id="ARBA00022692"/>
    </source>
</evidence>
<dbReference type="eggNOG" id="COG4771">
    <property type="taxonomic scope" value="Bacteria"/>
</dbReference>
<feature type="domain" description="TonB-dependent transporter Oar-like beta-barrel" evidence="8">
    <location>
        <begin position="577"/>
        <end position="903"/>
    </location>
</feature>
<evidence type="ECO:0000313" key="9">
    <source>
        <dbReference type="EMBL" id="ABJ84186.1"/>
    </source>
</evidence>
<dbReference type="InterPro" id="IPR008969">
    <property type="entry name" value="CarboxyPept-like_regulatory"/>
</dbReference>
<evidence type="ECO:0000256" key="6">
    <source>
        <dbReference type="ARBA" id="ARBA00023237"/>
    </source>
</evidence>
<dbReference type="PANTHER" id="PTHR30069:SF46">
    <property type="entry name" value="OAR PROTEIN"/>
    <property type="match status" value="1"/>
</dbReference>
<feature type="chain" id="PRO_5004163753" description="TonB-dependent transporter Oar-like beta-barrel domain-containing protein" evidence="7">
    <location>
        <begin position="26"/>
        <end position="999"/>
    </location>
</feature>
<keyword evidence="4" id="KW-0812">Transmembrane</keyword>
<dbReference type="SUPFAM" id="SSF49464">
    <property type="entry name" value="Carboxypeptidase regulatory domain-like"/>
    <property type="match status" value="1"/>
</dbReference>
<keyword evidence="3" id="KW-1134">Transmembrane beta strand</keyword>
<dbReference type="HOGENOM" id="CLU_006298_0_0_0"/>
<gene>
    <name evidence="9" type="ordered locus">Acid_3209</name>
</gene>
<accession>Q022B7</accession>
<name>Q022B7_SOLUE</name>
<feature type="signal peptide" evidence="7">
    <location>
        <begin position="1"/>
        <end position="25"/>
    </location>
</feature>
<evidence type="ECO:0000259" key="8">
    <source>
        <dbReference type="Pfam" id="PF25183"/>
    </source>
</evidence>
<dbReference type="InterPro" id="IPR036942">
    <property type="entry name" value="Beta-barrel_TonB_sf"/>
</dbReference>
<dbReference type="STRING" id="234267.Acid_3209"/>
<dbReference type="Gene3D" id="2.40.170.20">
    <property type="entry name" value="TonB-dependent receptor, beta-barrel domain"/>
    <property type="match status" value="1"/>
</dbReference>
<dbReference type="GO" id="GO:0015344">
    <property type="term" value="F:siderophore uptake transmembrane transporter activity"/>
    <property type="evidence" value="ECO:0007669"/>
    <property type="project" value="TreeGrafter"/>
</dbReference>
<dbReference type="KEGG" id="sus:Acid_3209"/>
<protein>
    <recommendedName>
        <fullName evidence="8">TonB-dependent transporter Oar-like beta-barrel domain-containing protein</fullName>
    </recommendedName>
</protein>
<dbReference type="Gene3D" id="2.60.40.1120">
    <property type="entry name" value="Carboxypeptidase-like, regulatory domain"/>
    <property type="match status" value="1"/>
</dbReference>
<keyword evidence="2" id="KW-0813">Transport</keyword>
<keyword evidence="5" id="KW-0472">Membrane</keyword>
<keyword evidence="6" id="KW-0998">Cell outer membrane</keyword>
<evidence type="ECO:0000256" key="5">
    <source>
        <dbReference type="ARBA" id="ARBA00023136"/>
    </source>
</evidence>
<comment type="subcellular location">
    <subcellularLocation>
        <location evidence="1">Cell outer membrane</location>
        <topology evidence="1">Multi-pass membrane protein</topology>
    </subcellularLocation>
</comment>
<reference evidence="9" key="1">
    <citation type="submission" date="2006-10" db="EMBL/GenBank/DDBJ databases">
        <title>Complete sequence of Solibacter usitatus Ellin6076.</title>
        <authorList>
            <consortium name="US DOE Joint Genome Institute"/>
            <person name="Copeland A."/>
            <person name="Lucas S."/>
            <person name="Lapidus A."/>
            <person name="Barry K."/>
            <person name="Detter J.C."/>
            <person name="Glavina del Rio T."/>
            <person name="Hammon N."/>
            <person name="Israni S."/>
            <person name="Dalin E."/>
            <person name="Tice H."/>
            <person name="Pitluck S."/>
            <person name="Thompson L.S."/>
            <person name="Brettin T."/>
            <person name="Bruce D."/>
            <person name="Han C."/>
            <person name="Tapia R."/>
            <person name="Gilna P."/>
            <person name="Schmutz J."/>
            <person name="Larimer F."/>
            <person name="Land M."/>
            <person name="Hauser L."/>
            <person name="Kyrpides N."/>
            <person name="Mikhailova N."/>
            <person name="Janssen P.H."/>
            <person name="Kuske C.R."/>
            <person name="Richardson P."/>
        </authorList>
    </citation>
    <scope>NUCLEOTIDE SEQUENCE</scope>
    <source>
        <strain evidence="9">Ellin6076</strain>
    </source>
</reference>
<dbReference type="GO" id="GO:0009279">
    <property type="term" value="C:cell outer membrane"/>
    <property type="evidence" value="ECO:0007669"/>
    <property type="project" value="UniProtKB-SubCell"/>
</dbReference>
<dbReference type="InterPro" id="IPR039426">
    <property type="entry name" value="TonB-dep_rcpt-like"/>
</dbReference>
<dbReference type="Pfam" id="PF25183">
    <property type="entry name" value="OMP_b-brl_4"/>
    <property type="match status" value="2"/>
</dbReference>
<dbReference type="Pfam" id="PF13620">
    <property type="entry name" value="CarboxypepD_reg"/>
    <property type="match status" value="1"/>
</dbReference>
<dbReference type="PANTHER" id="PTHR30069">
    <property type="entry name" value="TONB-DEPENDENT OUTER MEMBRANE RECEPTOR"/>
    <property type="match status" value="1"/>
</dbReference>
<dbReference type="OrthoDB" id="99838at2"/>
<dbReference type="GO" id="GO:0044718">
    <property type="term" value="P:siderophore transmembrane transport"/>
    <property type="evidence" value="ECO:0007669"/>
    <property type="project" value="TreeGrafter"/>
</dbReference>
<dbReference type="SUPFAM" id="SSF56935">
    <property type="entry name" value="Porins"/>
    <property type="match status" value="1"/>
</dbReference>
<feature type="domain" description="TonB-dependent transporter Oar-like beta-barrel" evidence="8">
    <location>
        <begin position="245"/>
        <end position="340"/>
    </location>
</feature>
<proteinExistence type="predicted"/>
<dbReference type="AlphaFoldDB" id="Q022B7"/>
<evidence type="ECO:0000256" key="1">
    <source>
        <dbReference type="ARBA" id="ARBA00004571"/>
    </source>
</evidence>
<keyword evidence="7" id="KW-0732">Signal</keyword>